<evidence type="ECO:0000259" key="8">
    <source>
        <dbReference type="Pfam" id="PF02770"/>
    </source>
</evidence>
<dbReference type="Pfam" id="PF02770">
    <property type="entry name" value="Acyl-CoA_dh_M"/>
    <property type="match status" value="1"/>
</dbReference>
<dbReference type="Proteomes" id="UP001597458">
    <property type="component" value="Unassembled WGS sequence"/>
</dbReference>
<evidence type="ECO:0000256" key="5">
    <source>
        <dbReference type="ARBA" id="ARBA00023002"/>
    </source>
</evidence>
<dbReference type="Gene3D" id="2.40.110.10">
    <property type="entry name" value="Butyryl-CoA Dehydrogenase, subunit A, domain 2"/>
    <property type="match status" value="1"/>
</dbReference>
<dbReference type="EC" id="1.-.-.-" evidence="10"/>
<proteinExistence type="inferred from homology"/>
<feature type="domain" description="Acyl-CoA oxidase/dehydrogenase middle" evidence="8">
    <location>
        <begin position="129"/>
        <end position="221"/>
    </location>
</feature>
<feature type="domain" description="Acyl-CoA dehydrogenase/oxidase N-terminal" evidence="9">
    <location>
        <begin position="12"/>
        <end position="102"/>
    </location>
</feature>
<evidence type="ECO:0000256" key="6">
    <source>
        <dbReference type="RuleBase" id="RU362125"/>
    </source>
</evidence>
<evidence type="ECO:0000256" key="3">
    <source>
        <dbReference type="ARBA" id="ARBA00022630"/>
    </source>
</evidence>
<dbReference type="InterPro" id="IPR037069">
    <property type="entry name" value="AcylCoA_DH/ox_N_sf"/>
</dbReference>
<dbReference type="InterPro" id="IPR036250">
    <property type="entry name" value="AcylCo_DH-like_C"/>
</dbReference>
<comment type="similarity">
    <text evidence="2 6">Belongs to the acyl-CoA dehydrogenase family.</text>
</comment>
<dbReference type="InterPro" id="IPR009075">
    <property type="entry name" value="AcylCo_DH/oxidase_C"/>
</dbReference>
<dbReference type="Pfam" id="PF00441">
    <property type="entry name" value="Acyl-CoA_dh_1"/>
    <property type="match status" value="1"/>
</dbReference>
<keyword evidence="11" id="KW-1185">Reference proteome</keyword>
<gene>
    <name evidence="10" type="ORF">ACFSTF_05480</name>
</gene>
<evidence type="ECO:0000256" key="4">
    <source>
        <dbReference type="ARBA" id="ARBA00022827"/>
    </source>
</evidence>
<evidence type="ECO:0000259" key="9">
    <source>
        <dbReference type="Pfam" id="PF02771"/>
    </source>
</evidence>
<comment type="caution">
    <text evidence="10">The sequence shown here is derived from an EMBL/GenBank/DDBJ whole genome shotgun (WGS) entry which is preliminary data.</text>
</comment>
<dbReference type="EMBL" id="JBHUMR010000008">
    <property type="protein sequence ID" value="MFD2616759.1"/>
    <property type="molecule type" value="Genomic_DNA"/>
</dbReference>
<keyword evidence="5 6" id="KW-0560">Oxidoreductase</keyword>
<dbReference type="InterPro" id="IPR013786">
    <property type="entry name" value="AcylCoA_DH/ox_N"/>
</dbReference>
<dbReference type="SUPFAM" id="SSF56645">
    <property type="entry name" value="Acyl-CoA dehydrogenase NM domain-like"/>
    <property type="match status" value="1"/>
</dbReference>
<dbReference type="RefSeq" id="WP_141189390.1">
    <property type="nucleotide sequence ID" value="NZ_JBHUMR010000008.1"/>
</dbReference>
<accession>A0ABW5PPG8</accession>
<evidence type="ECO:0000259" key="7">
    <source>
        <dbReference type="Pfam" id="PF00441"/>
    </source>
</evidence>
<feature type="domain" description="Acyl-CoA dehydrogenase/oxidase C-terminal" evidence="7">
    <location>
        <begin position="250"/>
        <end position="366"/>
    </location>
</feature>
<dbReference type="GO" id="GO:0016491">
    <property type="term" value="F:oxidoreductase activity"/>
    <property type="evidence" value="ECO:0007669"/>
    <property type="project" value="UniProtKB-KW"/>
</dbReference>
<dbReference type="Gene3D" id="1.20.140.10">
    <property type="entry name" value="Butyryl-CoA Dehydrogenase, subunit A, domain 3"/>
    <property type="match status" value="1"/>
</dbReference>
<dbReference type="Pfam" id="PF02771">
    <property type="entry name" value="Acyl-CoA_dh_N"/>
    <property type="match status" value="1"/>
</dbReference>
<evidence type="ECO:0000313" key="10">
    <source>
        <dbReference type="EMBL" id="MFD2616759.1"/>
    </source>
</evidence>
<dbReference type="InterPro" id="IPR046373">
    <property type="entry name" value="Acyl-CoA_Oxase/DH_mid-dom_sf"/>
</dbReference>
<evidence type="ECO:0000256" key="2">
    <source>
        <dbReference type="ARBA" id="ARBA00009347"/>
    </source>
</evidence>
<dbReference type="PIRSF" id="PIRSF016578">
    <property type="entry name" value="HsaA"/>
    <property type="match status" value="1"/>
</dbReference>
<organism evidence="10 11">
    <name type="scientific">Terrilactibacillus laevilacticus</name>
    <dbReference type="NCBI Taxonomy" id="1380157"/>
    <lineage>
        <taxon>Bacteria</taxon>
        <taxon>Bacillati</taxon>
        <taxon>Bacillota</taxon>
        <taxon>Bacilli</taxon>
        <taxon>Bacillales</taxon>
        <taxon>Bacillaceae</taxon>
        <taxon>Terrilactibacillus</taxon>
    </lineage>
</organism>
<sequence length="389" mass="43694">MFDLYASFIKNDRHKELVDMAAAHAKKFKLRAAKYDKEASFPFENFAELKESGYTALSVPKVYGGQDLSLYEFALIQENLAQGDGPTALCAGWHLGIVMDLVTRREWESSAFEKICQQIVDEKIVINRAATEPKTGSPTRGGKPETEAIQTEDGWLINGHKTFTSLAPIADYFIVSAQVRGSDEIGGFLVPRDADGVSTKETWDTLGMRATRSDDLIIDHVKLPKNAYVERIGWQDKNHTPPGWLIHIPACYLGIALGCRQDMIDFATNYKPNSLNKPISELEHIKNKVGQIDLELMKARYLMYGVAAEWDEFPERREYLGPELQAVKYAATNAALKAVDLAMRVVGGQGLFRSEPFERYYRDIRAGIHNPPSDDIVLQTLGKRAFEQE</sequence>
<dbReference type="InterPro" id="IPR006091">
    <property type="entry name" value="Acyl-CoA_Oxase/DH_mid-dom"/>
</dbReference>
<name>A0ABW5PPG8_9BACI</name>
<dbReference type="InterPro" id="IPR009100">
    <property type="entry name" value="AcylCoA_DH/oxidase_NM_dom_sf"/>
</dbReference>
<dbReference type="PANTHER" id="PTHR43884:SF25">
    <property type="entry name" value="ACYL-COA DEHYDROGENASE YDBM-RELATED"/>
    <property type="match status" value="1"/>
</dbReference>
<keyword evidence="4 6" id="KW-0274">FAD</keyword>
<reference evidence="11" key="1">
    <citation type="journal article" date="2019" name="Int. J. Syst. Evol. Microbiol.">
        <title>The Global Catalogue of Microorganisms (GCM) 10K type strain sequencing project: providing services to taxonomists for standard genome sequencing and annotation.</title>
        <authorList>
            <consortium name="The Broad Institute Genomics Platform"/>
            <consortium name="The Broad Institute Genome Sequencing Center for Infectious Disease"/>
            <person name="Wu L."/>
            <person name="Ma J."/>
        </authorList>
    </citation>
    <scope>NUCLEOTIDE SEQUENCE [LARGE SCALE GENOMIC DNA]</scope>
    <source>
        <strain evidence="11">TISTR 2241</strain>
    </source>
</reference>
<dbReference type="SUPFAM" id="SSF47203">
    <property type="entry name" value="Acyl-CoA dehydrogenase C-terminal domain-like"/>
    <property type="match status" value="1"/>
</dbReference>
<protein>
    <submittedName>
        <fullName evidence="10">Acyl-CoA dehydrogenase family protein</fullName>
        <ecNumber evidence="10">1.-.-.-</ecNumber>
    </submittedName>
</protein>
<evidence type="ECO:0000313" key="11">
    <source>
        <dbReference type="Proteomes" id="UP001597458"/>
    </source>
</evidence>
<keyword evidence="3 6" id="KW-0285">Flavoprotein</keyword>
<evidence type="ECO:0000256" key="1">
    <source>
        <dbReference type="ARBA" id="ARBA00001974"/>
    </source>
</evidence>
<dbReference type="CDD" id="cd00567">
    <property type="entry name" value="ACAD"/>
    <property type="match status" value="1"/>
</dbReference>
<comment type="cofactor">
    <cofactor evidence="1 6">
        <name>FAD</name>
        <dbReference type="ChEBI" id="CHEBI:57692"/>
    </cofactor>
</comment>
<dbReference type="Gene3D" id="1.10.540.10">
    <property type="entry name" value="Acyl-CoA dehydrogenase/oxidase, N-terminal domain"/>
    <property type="match status" value="1"/>
</dbReference>
<dbReference type="PANTHER" id="PTHR43884">
    <property type="entry name" value="ACYL-COA DEHYDROGENASE"/>
    <property type="match status" value="1"/>
</dbReference>